<keyword evidence="3" id="KW-1185">Reference proteome</keyword>
<feature type="transmembrane region" description="Helical" evidence="1">
    <location>
        <begin position="159"/>
        <end position="184"/>
    </location>
</feature>
<feature type="transmembrane region" description="Helical" evidence="1">
    <location>
        <begin position="85"/>
        <end position="108"/>
    </location>
</feature>
<sequence length="445" mass="49335">MRSHIIVGMCLLFLVQYFIGAQWLAYALACLALFSFFSSVSLAKRGPRMIGLLMFTAGALLTVCKGDGLALAAQGITTNLPLLTLLVLVPLLAIPLKMGGFFESLFVYLRRFQNRPRKMFAGMTVALFFLGPILNLGALRIVHDLIKDLRLNATLLSKAYLIGFFSTILWSPYYAAVGITLMYLKVSVTDYMVYGFGIAALFLLIGNVLFWFWSRKLPIANAMEEAPPTTGEQRRKLQLLIGIVCLLMIITIALEWLTHWSMLVIVSLVALTFPLVWGLVSRNWVSLKHHLIQFRDDSVPVMNNEIMMYISAGFFGQALRGTSFGEGINGFMVSLGQRSYVWLALFILVTMVSVTFLGIHQVVTVTVLTTQMDPVLLGTSKEILAMTIMLAWATASILSPVNPINLLVSGFTHRSGLQVGIRDNGFFLMIVCFVGLAILTILTYT</sequence>
<feature type="transmembrane region" description="Helical" evidence="1">
    <location>
        <begin position="383"/>
        <end position="404"/>
    </location>
</feature>
<protein>
    <recommendedName>
        <fullName evidence="4">Citrate transporter-like domain-containing protein</fullName>
    </recommendedName>
</protein>
<feature type="transmembrane region" description="Helical" evidence="1">
    <location>
        <begin position="120"/>
        <end position="139"/>
    </location>
</feature>
<keyword evidence="1" id="KW-1133">Transmembrane helix</keyword>
<feature type="transmembrane region" description="Helical" evidence="1">
    <location>
        <begin position="6"/>
        <end position="37"/>
    </location>
</feature>
<gene>
    <name evidence="2" type="ORF">BEP19_08705</name>
</gene>
<feature type="transmembrane region" description="Helical" evidence="1">
    <location>
        <begin position="425"/>
        <end position="444"/>
    </location>
</feature>
<feature type="transmembrane region" description="Helical" evidence="1">
    <location>
        <begin position="49"/>
        <end position="73"/>
    </location>
</feature>
<feature type="transmembrane region" description="Helical" evidence="1">
    <location>
        <begin position="261"/>
        <end position="280"/>
    </location>
</feature>
<dbReference type="RefSeq" id="WP_120189755.1">
    <property type="nucleotide sequence ID" value="NZ_MCHY01000008.1"/>
</dbReference>
<feature type="transmembrane region" description="Helical" evidence="1">
    <location>
        <begin position="340"/>
        <end position="363"/>
    </location>
</feature>
<keyword evidence="1" id="KW-0472">Membrane</keyword>
<feature type="transmembrane region" description="Helical" evidence="1">
    <location>
        <begin position="191"/>
        <end position="213"/>
    </location>
</feature>
<organism evidence="2 3">
    <name type="scientific">Ammoniphilus oxalaticus</name>
    <dbReference type="NCBI Taxonomy" id="66863"/>
    <lineage>
        <taxon>Bacteria</taxon>
        <taxon>Bacillati</taxon>
        <taxon>Bacillota</taxon>
        <taxon>Bacilli</taxon>
        <taxon>Bacillales</taxon>
        <taxon>Paenibacillaceae</taxon>
        <taxon>Aneurinibacillus group</taxon>
        <taxon>Ammoniphilus</taxon>
    </lineage>
</organism>
<comment type="caution">
    <text evidence="2">The sequence shown here is derived from an EMBL/GenBank/DDBJ whole genome shotgun (WGS) entry which is preliminary data.</text>
</comment>
<evidence type="ECO:0000313" key="2">
    <source>
        <dbReference type="EMBL" id="RKD24457.1"/>
    </source>
</evidence>
<name>A0A419SKF1_9BACL</name>
<accession>A0A419SKF1</accession>
<reference evidence="2 3" key="1">
    <citation type="submission" date="2016-08" db="EMBL/GenBank/DDBJ databases">
        <title>Novel Firmicute Genomes.</title>
        <authorList>
            <person name="Poppleton D.I."/>
            <person name="Gribaldo S."/>
        </authorList>
    </citation>
    <scope>NUCLEOTIDE SEQUENCE [LARGE SCALE GENOMIC DNA]</scope>
    <source>
        <strain evidence="2 3">RAOx-1</strain>
    </source>
</reference>
<dbReference type="AlphaFoldDB" id="A0A419SKF1"/>
<dbReference type="Proteomes" id="UP000284219">
    <property type="component" value="Unassembled WGS sequence"/>
</dbReference>
<evidence type="ECO:0000256" key="1">
    <source>
        <dbReference type="SAM" id="Phobius"/>
    </source>
</evidence>
<dbReference type="OrthoDB" id="3171527at2"/>
<evidence type="ECO:0008006" key="4">
    <source>
        <dbReference type="Google" id="ProtNLM"/>
    </source>
</evidence>
<proteinExistence type="predicted"/>
<dbReference type="EMBL" id="MCHY01000008">
    <property type="protein sequence ID" value="RKD24457.1"/>
    <property type="molecule type" value="Genomic_DNA"/>
</dbReference>
<evidence type="ECO:0000313" key="3">
    <source>
        <dbReference type="Proteomes" id="UP000284219"/>
    </source>
</evidence>
<keyword evidence="1" id="KW-0812">Transmembrane</keyword>
<feature type="transmembrane region" description="Helical" evidence="1">
    <location>
        <begin position="237"/>
        <end position="254"/>
    </location>
</feature>